<dbReference type="Pfam" id="PF16220">
    <property type="entry name" value="DUF4880"/>
    <property type="match status" value="1"/>
</dbReference>
<dbReference type="RefSeq" id="WP_148811722.1">
    <property type="nucleotide sequence ID" value="NZ_CP043046.1"/>
</dbReference>
<organism evidence="3 4">
    <name type="scientific">Pigmentiphaga aceris</name>
    <dbReference type="NCBI Taxonomy" id="1940612"/>
    <lineage>
        <taxon>Bacteria</taxon>
        <taxon>Pseudomonadati</taxon>
        <taxon>Pseudomonadota</taxon>
        <taxon>Betaproteobacteria</taxon>
        <taxon>Burkholderiales</taxon>
        <taxon>Alcaligenaceae</taxon>
        <taxon>Pigmentiphaga</taxon>
    </lineage>
</organism>
<name>A0A5C0AUT8_9BURK</name>
<accession>A0A5C0AUT8</accession>
<feature type="transmembrane region" description="Helical" evidence="1">
    <location>
        <begin position="89"/>
        <end position="107"/>
    </location>
</feature>
<dbReference type="Proteomes" id="UP000325161">
    <property type="component" value="Chromosome"/>
</dbReference>
<dbReference type="InterPro" id="IPR032623">
    <property type="entry name" value="FecR_N"/>
</dbReference>
<dbReference type="EMBL" id="CP043046">
    <property type="protein sequence ID" value="QEI04431.1"/>
    <property type="molecule type" value="Genomic_DNA"/>
</dbReference>
<keyword evidence="1" id="KW-0472">Membrane</keyword>
<evidence type="ECO:0000313" key="3">
    <source>
        <dbReference type="EMBL" id="QEI04431.1"/>
    </source>
</evidence>
<feature type="domain" description="FecR N-terminal" evidence="2">
    <location>
        <begin position="20"/>
        <end position="61"/>
    </location>
</feature>
<keyword evidence="4" id="KW-1185">Reference proteome</keyword>
<sequence>MAELSSADTGGRPVDSEVARQASVWFAMFLNGSDTDADRAAWRQWRAADPEHERAWQHVESVNLSLSKAPQRRNYNPWVNMRRARQRRVRALALVVVLCGAGVFAAQQPQVRGWVEWLVAQSR</sequence>
<evidence type="ECO:0000259" key="2">
    <source>
        <dbReference type="Pfam" id="PF16220"/>
    </source>
</evidence>
<dbReference type="KEGG" id="pacr:FXN63_00195"/>
<proteinExistence type="predicted"/>
<evidence type="ECO:0000313" key="4">
    <source>
        <dbReference type="Proteomes" id="UP000325161"/>
    </source>
</evidence>
<dbReference type="AlphaFoldDB" id="A0A5C0AUT8"/>
<gene>
    <name evidence="3" type="ORF">FXN63_00195</name>
</gene>
<keyword evidence="1" id="KW-0812">Transmembrane</keyword>
<evidence type="ECO:0000256" key="1">
    <source>
        <dbReference type="SAM" id="Phobius"/>
    </source>
</evidence>
<reference evidence="3 4" key="1">
    <citation type="submission" date="2019-08" db="EMBL/GenBank/DDBJ databases">
        <title>Amphibian skin-associated Pigmentiphaga: genome sequence and occurrence across geography and hosts.</title>
        <authorList>
            <person name="Bletz M.C."/>
            <person name="Bunk B."/>
            <person name="Sproeer C."/>
            <person name="Biwer P."/>
            <person name="Reiter S."/>
            <person name="Rabemananjara F.C.E."/>
            <person name="Schulz S."/>
            <person name="Overmann J."/>
            <person name="Vences M."/>
        </authorList>
    </citation>
    <scope>NUCLEOTIDE SEQUENCE [LARGE SCALE GENOMIC DNA]</scope>
    <source>
        <strain evidence="3 4">Mada1488</strain>
    </source>
</reference>
<protein>
    <submittedName>
        <fullName evidence="3">FecR/PupR family sigma factor regulator</fullName>
    </submittedName>
</protein>
<keyword evidence="1" id="KW-1133">Transmembrane helix</keyword>